<accession>A0ABQ2JKB2</accession>
<reference evidence="9" key="1">
    <citation type="journal article" date="2019" name="Int. J. Syst. Evol. Microbiol.">
        <title>The Global Catalogue of Microorganisms (GCM) 10K type strain sequencing project: providing services to taxonomists for standard genome sequencing and annotation.</title>
        <authorList>
            <consortium name="The Broad Institute Genomics Platform"/>
            <consortium name="The Broad Institute Genome Sequencing Center for Infectious Disease"/>
            <person name="Wu L."/>
            <person name="Ma J."/>
        </authorList>
    </citation>
    <scope>NUCLEOTIDE SEQUENCE [LARGE SCALE GENOMIC DNA]</scope>
    <source>
        <strain evidence="9">CGMCC 1.6784</strain>
    </source>
</reference>
<comment type="similarity">
    <text evidence="7">Belongs to the glycosyl hydrolase 24 family.</text>
</comment>
<comment type="catalytic activity">
    <reaction evidence="1 7">
        <text>Hydrolysis of (1-&gt;4)-beta-linkages between N-acetylmuramic acid and N-acetyl-D-glucosamine residues in a peptidoglycan and between N-acetyl-D-glucosamine residues in chitodextrins.</text>
        <dbReference type="EC" id="3.2.1.17"/>
    </reaction>
</comment>
<dbReference type="InterPro" id="IPR002196">
    <property type="entry name" value="Glyco_hydro_24"/>
</dbReference>
<gene>
    <name evidence="8" type="ORF">GCM10011349_20010</name>
</gene>
<dbReference type="CDD" id="cd00737">
    <property type="entry name" value="lyz_endolysin_autolysin"/>
    <property type="match status" value="1"/>
</dbReference>
<dbReference type="SUPFAM" id="SSF53955">
    <property type="entry name" value="Lysozyme-like"/>
    <property type="match status" value="1"/>
</dbReference>
<evidence type="ECO:0000256" key="5">
    <source>
        <dbReference type="ARBA" id="ARBA00023200"/>
    </source>
</evidence>
<name>A0ABQ2JKB2_9SPHN</name>
<keyword evidence="6 7" id="KW-0326">Glycosidase</keyword>
<dbReference type="PANTHER" id="PTHR38107">
    <property type="match status" value="1"/>
</dbReference>
<dbReference type="InterPro" id="IPR023346">
    <property type="entry name" value="Lysozyme-like_dom_sf"/>
</dbReference>
<keyword evidence="5" id="KW-1035">Host cytoplasm</keyword>
<dbReference type="PANTHER" id="PTHR38107:SF3">
    <property type="entry name" value="LYSOZYME RRRD-RELATED"/>
    <property type="match status" value="1"/>
</dbReference>
<evidence type="ECO:0000256" key="2">
    <source>
        <dbReference type="ARBA" id="ARBA00022529"/>
    </source>
</evidence>
<evidence type="ECO:0000313" key="9">
    <source>
        <dbReference type="Proteomes" id="UP000605099"/>
    </source>
</evidence>
<dbReference type="Pfam" id="PF00959">
    <property type="entry name" value="Phage_lysozyme"/>
    <property type="match status" value="1"/>
</dbReference>
<evidence type="ECO:0000256" key="6">
    <source>
        <dbReference type="ARBA" id="ARBA00023295"/>
    </source>
</evidence>
<evidence type="ECO:0000256" key="3">
    <source>
        <dbReference type="ARBA" id="ARBA00022638"/>
    </source>
</evidence>
<dbReference type="EC" id="3.2.1.17" evidence="7"/>
<keyword evidence="4 7" id="KW-0378">Hydrolase</keyword>
<dbReference type="InterPro" id="IPR051018">
    <property type="entry name" value="Bacteriophage_GH24"/>
</dbReference>
<dbReference type="InterPro" id="IPR033907">
    <property type="entry name" value="Endolysin_autolysin"/>
</dbReference>
<dbReference type="InterPro" id="IPR034690">
    <property type="entry name" value="Endolysin_T4_type"/>
</dbReference>
<evidence type="ECO:0000313" key="8">
    <source>
        <dbReference type="EMBL" id="GGN49398.1"/>
    </source>
</evidence>
<dbReference type="Gene3D" id="1.10.530.40">
    <property type="match status" value="1"/>
</dbReference>
<dbReference type="EMBL" id="BMLK01000008">
    <property type="protein sequence ID" value="GGN49398.1"/>
    <property type="molecule type" value="Genomic_DNA"/>
</dbReference>
<evidence type="ECO:0000256" key="1">
    <source>
        <dbReference type="ARBA" id="ARBA00000632"/>
    </source>
</evidence>
<protein>
    <recommendedName>
        <fullName evidence="7">Lysozyme</fullName>
        <ecNumber evidence="7">3.2.1.17</ecNumber>
    </recommendedName>
</protein>
<sequence length="200" mass="21670">MTTFQRKPIFDAARVLMGRGFTRSDIDLLDDAIDEALGIEKPKTGARRTSAAGIALMHKWEGCGKRCDDGSLQAYPDPGSSNGKPWTIGWGSTGPDIGPGTIWTQAQADARFERDLVKFERGVSLAIGDALTTQNQFDALVSFHYNTGEIGSATLTKLHVAGDYAGAAAEFGKWIYNDGKPMNGLRNRRADEAALYRRAA</sequence>
<keyword evidence="9" id="KW-1185">Reference proteome</keyword>
<comment type="caution">
    <text evidence="8">The sequence shown here is derived from an EMBL/GenBank/DDBJ whole genome shotgun (WGS) entry which is preliminary data.</text>
</comment>
<dbReference type="Proteomes" id="UP000605099">
    <property type="component" value="Unassembled WGS sequence"/>
</dbReference>
<keyword evidence="3 7" id="KW-0081">Bacteriolytic enzyme</keyword>
<dbReference type="HAMAP" id="MF_04110">
    <property type="entry name" value="ENDOLYSIN_T4"/>
    <property type="match status" value="1"/>
</dbReference>
<dbReference type="RefSeq" id="WP_229710182.1">
    <property type="nucleotide sequence ID" value="NZ_BMLK01000008.1"/>
</dbReference>
<proteinExistence type="inferred from homology"/>
<organism evidence="8 9">
    <name type="scientific">Novosphingobium indicum</name>
    <dbReference type="NCBI Taxonomy" id="462949"/>
    <lineage>
        <taxon>Bacteria</taxon>
        <taxon>Pseudomonadati</taxon>
        <taxon>Pseudomonadota</taxon>
        <taxon>Alphaproteobacteria</taxon>
        <taxon>Sphingomonadales</taxon>
        <taxon>Sphingomonadaceae</taxon>
        <taxon>Novosphingobium</taxon>
    </lineage>
</organism>
<evidence type="ECO:0000256" key="7">
    <source>
        <dbReference type="RuleBase" id="RU003788"/>
    </source>
</evidence>
<dbReference type="InterPro" id="IPR023347">
    <property type="entry name" value="Lysozyme_dom_sf"/>
</dbReference>
<keyword evidence="2 7" id="KW-0929">Antimicrobial</keyword>
<evidence type="ECO:0000256" key="4">
    <source>
        <dbReference type="ARBA" id="ARBA00022801"/>
    </source>
</evidence>